<dbReference type="EMBL" id="BARS01033688">
    <property type="protein sequence ID" value="GAG27651.1"/>
    <property type="molecule type" value="Genomic_DNA"/>
</dbReference>
<dbReference type="InterPro" id="IPR015421">
    <property type="entry name" value="PyrdxlP-dep_Trfase_major"/>
</dbReference>
<dbReference type="Pfam" id="PF00202">
    <property type="entry name" value="Aminotran_3"/>
    <property type="match status" value="1"/>
</dbReference>
<sequence length="260" mass="27171">TLGALSVSGREVYRKPFAPLVPRVVHVPFGEADALAAAVGEETAGVILEPIQGEGGVIIPPDDYLPAARAICDKAGALLIADEVQTGLGRTGAMFACEQSGVVPDIVCLAKALGGGVMPIGAFSSTPKIWACMEENPLIHSSTLGGNPLACAAGLSSVREIQRQELPARAIRLGEHALGRLRQIQQAQPDLILEVRGRGLLIGLQFTDSDIAGLVIAGLAQRRVVAAYTLNNPEVIRVEPALTIPEDQLDRGIDALAESI</sequence>
<feature type="non-terminal residue" evidence="3">
    <location>
        <position position="1"/>
    </location>
</feature>
<keyword evidence="2" id="KW-0663">Pyridoxal phosphate</keyword>
<dbReference type="Gene3D" id="3.90.1150.10">
    <property type="entry name" value="Aspartate Aminotransferase, domain 1"/>
    <property type="match status" value="1"/>
</dbReference>
<dbReference type="FunFam" id="3.40.640.10:FF:000004">
    <property type="entry name" value="Acetylornithine aminotransferase"/>
    <property type="match status" value="1"/>
</dbReference>
<accession>X0XRY4</accession>
<dbReference type="Gene3D" id="3.40.640.10">
    <property type="entry name" value="Type I PLP-dependent aspartate aminotransferase-like (Major domain)"/>
    <property type="match status" value="1"/>
</dbReference>
<organism evidence="3">
    <name type="scientific">marine sediment metagenome</name>
    <dbReference type="NCBI Taxonomy" id="412755"/>
    <lineage>
        <taxon>unclassified sequences</taxon>
        <taxon>metagenomes</taxon>
        <taxon>ecological metagenomes</taxon>
    </lineage>
</organism>
<dbReference type="PANTHER" id="PTHR11986:SF112">
    <property type="entry name" value="PUTRESCINE AMINOTRANSFERASE"/>
    <property type="match status" value="1"/>
</dbReference>
<evidence type="ECO:0000256" key="2">
    <source>
        <dbReference type="ARBA" id="ARBA00022898"/>
    </source>
</evidence>
<name>X0XRY4_9ZZZZ</name>
<dbReference type="PROSITE" id="PS00600">
    <property type="entry name" value="AA_TRANSFER_CLASS_3"/>
    <property type="match status" value="1"/>
</dbReference>
<protein>
    <recommendedName>
        <fullName evidence="4">Aspartate aminotransferase family protein</fullName>
    </recommendedName>
</protein>
<evidence type="ECO:0008006" key="4">
    <source>
        <dbReference type="Google" id="ProtNLM"/>
    </source>
</evidence>
<dbReference type="InterPro" id="IPR005814">
    <property type="entry name" value="Aminotrans_3"/>
</dbReference>
<dbReference type="GO" id="GO:0030170">
    <property type="term" value="F:pyridoxal phosphate binding"/>
    <property type="evidence" value="ECO:0007669"/>
    <property type="project" value="InterPro"/>
</dbReference>
<dbReference type="AlphaFoldDB" id="X0XRY4"/>
<dbReference type="InterPro" id="IPR015424">
    <property type="entry name" value="PyrdxlP-dep_Trfase"/>
</dbReference>
<comment type="cofactor">
    <cofactor evidence="1">
        <name>pyridoxal 5'-phosphate</name>
        <dbReference type="ChEBI" id="CHEBI:597326"/>
    </cofactor>
</comment>
<dbReference type="CDD" id="cd00610">
    <property type="entry name" value="OAT_like"/>
    <property type="match status" value="1"/>
</dbReference>
<evidence type="ECO:0000313" key="3">
    <source>
        <dbReference type="EMBL" id="GAG27651.1"/>
    </source>
</evidence>
<dbReference type="GO" id="GO:0033094">
    <property type="term" value="F:putrescine--2-oxoglutarate transaminase activity"/>
    <property type="evidence" value="ECO:0007669"/>
    <property type="project" value="TreeGrafter"/>
</dbReference>
<reference evidence="3" key="1">
    <citation type="journal article" date="2014" name="Front. Microbiol.">
        <title>High frequency of phylogenetically diverse reductive dehalogenase-homologous genes in deep subseafloor sedimentary metagenomes.</title>
        <authorList>
            <person name="Kawai M."/>
            <person name="Futagami T."/>
            <person name="Toyoda A."/>
            <person name="Takaki Y."/>
            <person name="Nishi S."/>
            <person name="Hori S."/>
            <person name="Arai W."/>
            <person name="Tsubouchi T."/>
            <person name="Morono Y."/>
            <person name="Uchiyama I."/>
            <person name="Ito T."/>
            <person name="Fujiyama A."/>
            <person name="Inagaki F."/>
            <person name="Takami H."/>
        </authorList>
    </citation>
    <scope>NUCLEOTIDE SEQUENCE</scope>
    <source>
        <strain evidence="3">Expedition CK06-06</strain>
    </source>
</reference>
<feature type="non-terminal residue" evidence="3">
    <location>
        <position position="260"/>
    </location>
</feature>
<dbReference type="GO" id="GO:0042802">
    <property type="term" value="F:identical protein binding"/>
    <property type="evidence" value="ECO:0007669"/>
    <property type="project" value="TreeGrafter"/>
</dbReference>
<dbReference type="GO" id="GO:0009447">
    <property type="term" value="P:putrescine catabolic process"/>
    <property type="evidence" value="ECO:0007669"/>
    <property type="project" value="TreeGrafter"/>
</dbReference>
<evidence type="ECO:0000256" key="1">
    <source>
        <dbReference type="ARBA" id="ARBA00001933"/>
    </source>
</evidence>
<dbReference type="InterPro" id="IPR015422">
    <property type="entry name" value="PyrdxlP-dep_Trfase_small"/>
</dbReference>
<proteinExistence type="predicted"/>
<dbReference type="InterPro" id="IPR049704">
    <property type="entry name" value="Aminotrans_3_PPA_site"/>
</dbReference>
<comment type="caution">
    <text evidence="3">The sequence shown here is derived from an EMBL/GenBank/DDBJ whole genome shotgun (WGS) entry which is preliminary data.</text>
</comment>
<dbReference type="InterPro" id="IPR050103">
    <property type="entry name" value="Class-III_PLP-dep_AT"/>
</dbReference>
<dbReference type="SUPFAM" id="SSF53383">
    <property type="entry name" value="PLP-dependent transferases"/>
    <property type="match status" value="1"/>
</dbReference>
<dbReference type="PANTHER" id="PTHR11986">
    <property type="entry name" value="AMINOTRANSFERASE CLASS III"/>
    <property type="match status" value="1"/>
</dbReference>
<gene>
    <name evidence="3" type="ORF">S01H1_52137</name>
</gene>